<dbReference type="OMA" id="MRIWAGV"/>
<feature type="region of interest" description="Disordered" evidence="1">
    <location>
        <begin position="20"/>
        <end position="116"/>
    </location>
</feature>
<dbReference type="EMBL" id="AMBO01000234">
    <property type="protein sequence ID" value="EKD04070.1"/>
    <property type="molecule type" value="Genomic_DNA"/>
</dbReference>
<proteinExistence type="predicted"/>
<dbReference type="eggNOG" id="ENOG502SGWB">
    <property type="taxonomic scope" value="Eukaryota"/>
</dbReference>
<dbReference type="HOGENOM" id="CLU_060601_0_0_1"/>
<protein>
    <submittedName>
        <fullName evidence="2">Uncharacterized protein</fullName>
    </submittedName>
</protein>
<dbReference type="OrthoDB" id="18412at2759"/>
<organism evidence="2 3">
    <name type="scientific">Trichosporon asahii var. asahii (strain CBS 8904)</name>
    <name type="common">Yeast</name>
    <dbReference type="NCBI Taxonomy" id="1220162"/>
    <lineage>
        <taxon>Eukaryota</taxon>
        <taxon>Fungi</taxon>
        <taxon>Dikarya</taxon>
        <taxon>Basidiomycota</taxon>
        <taxon>Agaricomycotina</taxon>
        <taxon>Tremellomycetes</taxon>
        <taxon>Trichosporonales</taxon>
        <taxon>Trichosporonaceae</taxon>
        <taxon>Trichosporon</taxon>
    </lineage>
</organism>
<dbReference type="Proteomes" id="UP000006757">
    <property type="component" value="Unassembled WGS sequence"/>
</dbReference>
<comment type="caution">
    <text evidence="2">The sequence shown here is derived from an EMBL/GenBank/DDBJ whole genome shotgun (WGS) entry which is preliminary data.</text>
</comment>
<sequence>MLLRPSGQVSLFRLSCAIHKGKDAPAPSLEASKPAVEPGKATDDRPTADAVTSDEGDQGVDRGEGGEGGERVEGEKEGSRGEGEEKTDQPLKKLTDLKWPPEPDESIFSDPLKREDPKPLRHAELERIGKSLPYLLPLIHTHPPQSELIPATSPDLRSLLSNPTLRAVLSALDSFQSPKSRHAALARLLGVDSQSLAKPAASALMERHSPPPLHALLGALDDSSPASTPTVEGMGSGGRDDWGASGWWLGYNEKRVWVGPEERRLMRLWADAVSEAIGGWGMREGQLAWEV</sequence>
<name>K1VIY8_TRIAC</name>
<dbReference type="AlphaFoldDB" id="K1VIY8"/>
<accession>K1VIY8</accession>
<evidence type="ECO:0000313" key="3">
    <source>
        <dbReference type="Proteomes" id="UP000006757"/>
    </source>
</evidence>
<evidence type="ECO:0000313" key="2">
    <source>
        <dbReference type="EMBL" id="EKD04070.1"/>
    </source>
</evidence>
<feature type="compositionally biased region" description="Basic and acidic residues" evidence="1">
    <location>
        <begin position="59"/>
        <end position="101"/>
    </location>
</feature>
<evidence type="ECO:0000256" key="1">
    <source>
        <dbReference type="SAM" id="MobiDB-lite"/>
    </source>
</evidence>
<gene>
    <name evidence="2" type="ORF">A1Q2_01545</name>
</gene>
<reference evidence="2 3" key="1">
    <citation type="journal article" date="2012" name="Eukaryot. Cell">
        <title>Genome sequence of the Trichosporon asahii environmental strain CBS 8904.</title>
        <authorList>
            <person name="Yang R.Y."/>
            <person name="Li H.T."/>
            <person name="Zhu H."/>
            <person name="Zhou G.P."/>
            <person name="Wang M."/>
            <person name="Wang L."/>
        </authorList>
    </citation>
    <scope>NUCLEOTIDE SEQUENCE [LARGE SCALE GENOMIC DNA]</scope>
    <source>
        <strain evidence="2 3">CBS 8904</strain>
    </source>
</reference>
<dbReference type="InParanoid" id="K1VIY8"/>
<dbReference type="STRING" id="1220162.K1VIY8"/>
<keyword evidence="3" id="KW-1185">Reference proteome</keyword>